<keyword evidence="2" id="KW-1003">Cell membrane</keyword>
<accession>A0AAU9M2Q4</accession>
<dbReference type="GO" id="GO:0006952">
    <property type="term" value="P:defense response"/>
    <property type="evidence" value="ECO:0007669"/>
    <property type="project" value="UniProtKB-KW"/>
</dbReference>
<keyword evidence="4" id="KW-0677">Repeat</keyword>
<dbReference type="Gene3D" id="2.60.40.790">
    <property type="match status" value="1"/>
</dbReference>
<evidence type="ECO:0000256" key="3">
    <source>
        <dbReference type="ARBA" id="ARBA00022692"/>
    </source>
</evidence>
<protein>
    <recommendedName>
        <fullName evidence="12">SHSP domain-containing protein</fullName>
    </recommendedName>
</protein>
<keyword evidence="5" id="KW-0611">Plant defense</keyword>
<dbReference type="CDD" id="cd06464">
    <property type="entry name" value="ACD_sHsps-like"/>
    <property type="match status" value="1"/>
</dbReference>
<keyword evidence="7 11" id="KW-0472">Membrane</keyword>
<feature type="region of interest" description="Disordered" evidence="10">
    <location>
        <begin position="118"/>
        <end position="149"/>
    </location>
</feature>
<evidence type="ECO:0000256" key="9">
    <source>
        <dbReference type="RuleBase" id="RU003616"/>
    </source>
</evidence>
<dbReference type="PROSITE" id="PS01031">
    <property type="entry name" value="SHSP"/>
    <property type="match status" value="1"/>
</dbReference>
<evidence type="ECO:0000256" key="1">
    <source>
        <dbReference type="ARBA" id="ARBA00004162"/>
    </source>
</evidence>
<dbReference type="Proteomes" id="UP001157418">
    <property type="component" value="Unassembled WGS sequence"/>
</dbReference>
<comment type="caution">
    <text evidence="13">The sequence shown here is derived from an EMBL/GenBank/DDBJ whole genome shotgun (WGS) entry which is preliminary data.</text>
</comment>
<organism evidence="13 14">
    <name type="scientific">Lactuca virosa</name>
    <dbReference type="NCBI Taxonomy" id="75947"/>
    <lineage>
        <taxon>Eukaryota</taxon>
        <taxon>Viridiplantae</taxon>
        <taxon>Streptophyta</taxon>
        <taxon>Embryophyta</taxon>
        <taxon>Tracheophyta</taxon>
        <taxon>Spermatophyta</taxon>
        <taxon>Magnoliopsida</taxon>
        <taxon>eudicotyledons</taxon>
        <taxon>Gunneridae</taxon>
        <taxon>Pentapetalae</taxon>
        <taxon>asterids</taxon>
        <taxon>campanulids</taxon>
        <taxon>Asterales</taxon>
        <taxon>Asteraceae</taxon>
        <taxon>Cichorioideae</taxon>
        <taxon>Cichorieae</taxon>
        <taxon>Lactucinae</taxon>
        <taxon>Lactuca</taxon>
    </lineage>
</organism>
<evidence type="ECO:0000256" key="11">
    <source>
        <dbReference type="SAM" id="Phobius"/>
    </source>
</evidence>
<feature type="transmembrane region" description="Helical" evidence="11">
    <location>
        <begin position="193"/>
        <end position="216"/>
    </location>
</feature>
<evidence type="ECO:0000256" key="4">
    <source>
        <dbReference type="ARBA" id="ARBA00022737"/>
    </source>
</evidence>
<dbReference type="InterPro" id="IPR008978">
    <property type="entry name" value="HSP20-like_chaperone"/>
</dbReference>
<dbReference type="PANTHER" id="PTHR43670:SF121">
    <property type="entry name" value="PROTEIN RESTRICTED TEV MOVEMENT 2"/>
    <property type="match status" value="1"/>
</dbReference>
<feature type="compositionally biased region" description="Basic and acidic residues" evidence="10">
    <location>
        <begin position="138"/>
        <end position="149"/>
    </location>
</feature>
<evidence type="ECO:0000313" key="13">
    <source>
        <dbReference type="EMBL" id="CAH1420314.1"/>
    </source>
</evidence>
<evidence type="ECO:0000256" key="7">
    <source>
        <dbReference type="ARBA" id="ARBA00023136"/>
    </source>
</evidence>
<proteinExistence type="inferred from homology"/>
<dbReference type="GO" id="GO:0005886">
    <property type="term" value="C:plasma membrane"/>
    <property type="evidence" value="ECO:0007669"/>
    <property type="project" value="UniProtKB-SubCell"/>
</dbReference>
<evidence type="ECO:0000259" key="12">
    <source>
        <dbReference type="PROSITE" id="PS01031"/>
    </source>
</evidence>
<comment type="subcellular location">
    <subcellularLocation>
        <location evidence="1">Cell membrane</location>
        <topology evidence="1">Single-pass membrane protein</topology>
    </subcellularLocation>
</comment>
<gene>
    <name evidence="13" type="ORF">LVIROSA_LOCUS7790</name>
</gene>
<keyword evidence="3 11" id="KW-0812">Transmembrane</keyword>
<dbReference type="EMBL" id="CAKMRJ010000966">
    <property type="protein sequence ID" value="CAH1420314.1"/>
    <property type="molecule type" value="Genomic_DNA"/>
</dbReference>
<feature type="domain" description="SHSP" evidence="12">
    <location>
        <begin position="21"/>
        <end position="124"/>
    </location>
</feature>
<dbReference type="SUPFAM" id="SSF49764">
    <property type="entry name" value="HSP20-like chaperones"/>
    <property type="match status" value="1"/>
</dbReference>
<evidence type="ECO:0000256" key="10">
    <source>
        <dbReference type="SAM" id="MobiDB-lite"/>
    </source>
</evidence>
<name>A0AAU9M2Q4_9ASTR</name>
<evidence type="ECO:0000313" key="14">
    <source>
        <dbReference type="Proteomes" id="UP001157418"/>
    </source>
</evidence>
<keyword evidence="6 11" id="KW-1133">Transmembrane helix</keyword>
<evidence type="ECO:0000256" key="8">
    <source>
        <dbReference type="PROSITE-ProRule" id="PRU00285"/>
    </source>
</evidence>
<dbReference type="PANTHER" id="PTHR43670">
    <property type="entry name" value="HEAT SHOCK PROTEIN 26"/>
    <property type="match status" value="1"/>
</dbReference>
<reference evidence="13 14" key="1">
    <citation type="submission" date="2022-01" db="EMBL/GenBank/DDBJ databases">
        <authorList>
            <person name="Xiong W."/>
            <person name="Schranz E."/>
        </authorList>
    </citation>
    <scope>NUCLEOTIDE SEQUENCE [LARGE SCALE GENOMIC DNA]</scope>
</reference>
<comment type="similarity">
    <text evidence="8 9">Belongs to the small heat shock protein (HSP20) family.</text>
</comment>
<dbReference type="Pfam" id="PF00011">
    <property type="entry name" value="HSP20"/>
    <property type="match status" value="1"/>
</dbReference>
<evidence type="ECO:0000256" key="2">
    <source>
        <dbReference type="ARBA" id="ARBA00022475"/>
    </source>
</evidence>
<dbReference type="InterPro" id="IPR002068">
    <property type="entry name" value="A-crystallin/Hsp20_dom"/>
</dbReference>
<evidence type="ECO:0000256" key="6">
    <source>
        <dbReference type="ARBA" id="ARBA00022989"/>
    </source>
</evidence>
<sequence>MKLRGGGTNNLNRPRRVITGRVYEKFKPIFEWRQEDDHDNLLVYLLGFRKEFIKVTTENPNILRIRGECLVSGNKWNRFQEDFTVPETCEKSKIRAKFDGGILSITMPKKMTNAPTTTFPQQPSFVSSDNTNPNNQGKVEHKQSHRIKENEPSIEKIIKTKTSMDSKMKDKLERCKMIVKRLAIGGMNDGRMVVVNMVAMVLLVAVSWGLCFVLHWNLR</sequence>
<dbReference type="GO" id="GO:0034605">
    <property type="term" value="P:cellular response to heat"/>
    <property type="evidence" value="ECO:0007669"/>
    <property type="project" value="TreeGrafter"/>
</dbReference>
<feature type="compositionally biased region" description="Polar residues" evidence="10">
    <location>
        <begin position="118"/>
        <end position="137"/>
    </location>
</feature>
<dbReference type="AlphaFoldDB" id="A0AAU9M2Q4"/>
<keyword evidence="14" id="KW-1185">Reference proteome</keyword>
<evidence type="ECO:0000256" key="5">
    <source>
        <dbReference type="ARBA" id="ARBA00022821"/>
    </source>
</evidence>